<organism evidence="2 3">
    <name type="scientific">Prauserella endophytica</name>
    <dbReference type="NCBI Taxonomy" id="1592324"/>
    <lineage>
        <taxon>Bacteria</taxon>
        <taxon>Bacillati</taxon>
        <taxon>Actinomycetota</taxon>
        <taxon>Actinomycetes</taxon>
        <taxon>Pseudonocardiales</taxon>
        <taxon>Pseudonocardiaceae</taxon>
        <taxon>Prauserella</taxon>
        <taxon>Prauserella coralliicola group</taxon>
    </lineage>
</organism>
<dbReference type="InterPro" id="IPR011089">
    <property type="entry name" value="GmrSD_C"/>
</dbReference>
<dbReference type="PANTHER" id="PTHR24094:SF15">
    <property type="entry name" value="AMP-DEPENDENT SYNTHETASE_LIGASE DOMAIN-CONTAINING PROTEIN-RELATED"/>
    <property type="match status" value="1"/>
</dbReference>
<reference evidence="2 3" key="1">
    <citation type="journal article" date="2015" name="Antonie Van Leeuwenhoek">
        <title>Prauserella endophytica sp. nov., an endophytic actinobacterium isolated from Tamarix taklamakanensis.</title>
        <authorList>
            <person name="Liu J.M."/>
            <person name="Habden X."/>
            <person name="Guo L."/>
            <person name="Tuo L."/>
            <person name="Jiang Z.K."/>
            <person name="Liu S.W."/>
            <person name="Liu X.F."/>
            <person name="Chen L."/>
            <person name="Li R.F."/>
            <person name="Zhang Y.Q."/>
            <person name="Sun C.H."/>
        </authorList>
    </citation>
    <scope>NUCLEOTIDE SEQUENCE [LARGE SCALE GENOMIC DNA]</scope>
    <source>
        <strain evidence="2 3">CGMCC 4.7182</strain>
    </source>
</reference>
<name>A0ABY2RV31_9PSEU</name>
<comment type="caution">
    <text evidence="2">The sequence shown here is derived from an EMBL/GenBank/DDBJ whole genome shotgun (WGS) entry which is preliminary data.</text>
</comment>
<gene>
    <name evidence="2" type="ORF">FCN18_33200</name>
</gene>
<evidence type="ECO:0000313" key="2">
    <source>
        <dbReference type="EMBL" id="TKG61573.1"/>
    </source>
</evidence>
<dbReference type="RefSeq" id="WP_137097049.1">
    <property type="nucleotide sequence ID" value="NZ_SWMS01000030.1"/>
</dbReference>
<keyword evidence="2" id="KW-0378">Hydrolase</keyword>
<dbReference type="PANTHER" id="PTHR24094">
    <property type="entry name" value="SECRETED PROTEIN"/>
    <property type="match status" value="1"/>
</dbReference>
<evidence type="ECO:0000259" key="1">
    <source>
        <dbReference type="Pfam" id="PF07510"/>
    </source>
</evidence>
<keyword evidence="3" id="KW-1185">Reference proteome</keyword>
<dbReference type="EMBL" id="SWMS01000030">
    <property type="protein sequence ID" value="TKG61573.1"/>
    <property type="molecule type" value="Genomic_DNA"/>
</dbReference>
<dbReference type="GO" id="GO:0004519">
    <property type="term" value="F:endonuclease activity"/>
    <property type="evidence" value="ECO:0007669"/>
    <property type="project" value="UniProtKB-KW"/>
</dbReference>
<keyword evidence="2" id="KW-0255">Endonuclease</keyword>
<dbReference type="Proteomes" id="UP000309992">
    <property type="component" value="Unassembled WGS sequence"/>
</dbReference>
<sequence>MLTGCHPLTLTSAATSASEPYAVVDVREQLEQLPVGPRGSLAGYDRDEDFPHWSSQGDGCNTREVVLERDGTDVMTGPGCKSTSGTWVSPYDGQTWTDPSDVDIDHVVPLAQSWVSGARSWTQAQREAFANDLTRPQLLAVTDNVNQEKGRKAPDEWKPPLVGYWCTYASDWVTVKHHYALTITSGEKSALLLMLDKCPKGGRS</sequence>
<accession>A0ABY2RV31</accession>
<evidence type="ECO:0000313" key="3">
    <source>
        <dbReference type="Proteomes" id="UP000309992"/>
    </source>
</evidence>
<keyword evidence="2" id="KW-0540">Nuclease</keyword>
<dbReference type="Pfam" id="PF07510">
    <property type="entry name" value="GmrSD_C"/>
    <property type="match status" value="1"/>
</dbReference>
<proteinExistence type="predicted"/>
<protein>
    <submittedName>
        <fullName evidence="2">HNH endonuclease</fullName>
    </submittedName>
</protein>
<feature type="domain" description="GmrSD restriction endonucleases C-terminal" evidence="1">
    <location>
        <begin position="98"/>
        <end position="192"/>
    </location>
</feature>